<proteinExistence type="predicted"/>
<name>A0ABN1MR68_9FLAO</name>
<accession>A0ABN1MR68</accession>
<keyword evidence="2" id="KW-1185">Reference proteome</keyword>
<evidence type="ECO:0000313" key="1">
    <source>
        <dbReference type="EMBL" id="GAA0875626.1"/>
    </source>
</evidence>
<dbReference type="EMBL" id="BAAAFH010000011">
    <property type="protein sequence ID" value="GAA0875626.1"/>
    <property type="molecule type" value="Genomic_DNA"/>
</dbReference>
<protein>
    <recommendedName>
        <fullName evidence="3">N-acetyltransferase domain-containing protein</fullName>
    </recommendedName>
</protein>
<evidence type="ECO:0000313" key="2">
    <source>
        <dbReference type="Proteomes" id="UP001501126"/>
    </source>
</evidence>
<organism evidence="1 2">
    <name type="scientific">Wandonia haliotis</name>
    <dbReference type="NCBI Taxonomy" id="574963"/>
    <lineage>
        <taxon>Bacteria</taxon>
        <taxon>Pseudomonadati</taxon>
        <taxon>Bacteroidota</taxon>
        <taxon>Flavobacteriia</taxon>
        <taxon>Flavobacteriales</taxon>
        <taxon>Crocinitomicaceae</taxon>
        <taxon>Wandonia</taxon>
    </lineage>
</organism>
<gene>
    <name evidence="1" type="ORF">GCM10009118_20350</name>
</gene>
<evidence type="ECO:0008006" key="3">
    <source>
        <dbReference type="Google" id="ProtNLM"/>
    </source>
</evidence>
<comment type="caution">
    <text evidence="1">The sequence shown here is derived from an EMBL/GenBank/DDBJ whole genome shotgun (WGS) entry which is preliminary data.</text>
</comment>
<dbReference type="RefSeq" id="WP_343787309.1">
    <property type="nucleotide sequence ID" value="NZ_BAAAFH010000011.1"/>
</dbReference>
<reference evidence="1 2" key="1">
    <citation type="journal article" date="2019" name="Int. J. Syst. Evol. Microbiol.">
        <title>The Global Catalogue of Microorganisms (GCM) 10K type strain sequencing project: providing services to taxonomists for standard genome sequencing and annotation.</title>
        <authorList>
            <consortium name="The Broad Institute Genomics Platform"/>
            <consortium name="The Broad Institute Genome Sequencing Center for Infectious Disease"/>
            <person name="Wu L."/>
            <person name="Ma J."/>
        </authorList>
    </citation>
    <scope>NUCLEOTIDE SEQUENCE [LARGE SCALE GENOMIC DNA]</scope>
    <source>
        <strain evidence="1 2">JCM 16083</strain>
    </source>
</reference>
<dbReference type="Proteomes" id="UP001501126">
    <property type="component" value="Unassembled WGS sequence"/>
</dbReference>
<sequence length="256" mass="29733">MIDFRELSEVYRLTATDFGTLVTIENRLIIHFVNMPLTKKENDLLVRFLHNLRKEYTIPVIQLTWKQWEDQHDFVVNILRAKLGQVERIHGRKVIVRELDIETATDFVNVNHLQGATLFDSALGLFGNERLLAVALFGKPRQMVRDFDESYVSGELIRFCSARGIRVYGGLDKLLKASARHFNLRDIMTYSDYNISDGMVYQKLGFEKRGELLPMAFEASRGGWKRTRKPDENKTYYWNSGSEKYVLPISVSGFQK</sequence>